<organism evidence="1 2">
    <name type="scientific">Steinernema carpocapsae</name>
    <name type="common">Entomopathogenic nematode</name>
    <dbReference type="NCBI Taxonomy" id="34508"/>
    <lineage>
        <taxon>Eukaryota</taxon>
        <taxon>Metazoa</taxon>
        <taxon>Ecdysozoa</taxon>
        <taxon>Nematoda</taxon>
        <taxon>Chromadorea</taxon>
        <taxon>Rhabditida</taxon>
        <taxon>Tylenchina</taxon>
        <taxon>Panagrolaimomorpha</taxon>
        <taxon>Strongyloidoidea</taxon>
        <taxon>Steinernematidae</taxon>
        <taxon>Steinernema</taxon>
    </lineage>
</organism>
<dbReference type="Proteomes" id="UP000298663">
    <property type="component" value="Unassembled WGS sequence"/>
</dbReference>
<evidence type="ECO:0000313" key="2">
    <source>
        <dbReference type="Proteomes" id="UP000298663"/>
    </source>
</evidence>
<gene>
    <name evidence="1" type="ORF">L596_012440</name>
</gene>
<dbReference type="EMBL" id="AZBU02000003">
    <property type="protein sequence ID" value="TKR88154.1"/>
    <property type="molecule type" value="Genomic_DNA"/>
</dbReference>
<dbReference type="AlphaFoldDB" id="A0A4U5NXX9"/>
<comment type="caution">
    <text evidence="1">The sequence shown here is derived from an EMBL/GenBank/DDBJ whole genome shotgun (WGS) entry which is preliminary data.</text>
</comment>
<reference evidence="1 2" key="1">
    <citation type="journal article" date="2015" name="Genome Biol.">
        <title>Comparative genomics of Steinernema reveals deeply conserved gene regulatory networks.</title>
        <authorList>
            <person name="Dillman A.R."/>
            <person name="Macchietto M."/>
            <person name="Porter C.F."/>
            <person name="Rogers A."/>
            <person name="Williams B."/>
            <person name="Antoshechkin I."/>
            <person name="Lee M.M."/>
            <person name="Goodwin Z."/>
            <person name="Lu X."/>
            <person name="Lewis E.E."/>
            <person name="Goodrich-Blair H."/>
            <person name="Stock S.P."/>
            <person name="Adams B.J."/>
            <person name="Sternberg P.W."/>
            <person name="Mortazavi A."/>
        </authorList>
    </citation>
    <scope>NUCLEOTIDE SEQUENCE [LARGE SCALE GENOMIC DNA]</scope>
    <source>
        <strain evidence="1 2">ALL</strain>
    </source>
</reference>
<reference evidence="1 2" key="2">
    <citation type="journal article" date="2019" name="G3 (Bethesda)">
        <title>Hybrid Assembly of the Genome of the Entomopathogenic Nematode Steinernema carpocapsae Identifies the X-Chromosome.</title>
        <authorList>
            <person name="Serra L."/>
            <person name="Macchietto M."/>
            <person name="Macias-Munoz A."/>
            <person name="McGill C.J."/>
            <person name="Rodriguez I.M."/>
            <person name="Rodriguez B."/>
            <person name="Murad R."/>
            <person name="Mortazavi A."/>
        </authorList>
    </citation>
    <scope>NUCLEOTIDE SEQUENCE [LARGE SCALE GENOMIC DNA]</scope>
    <source>
        <strain evidence="1 2">ALL</strain>
    </source>
</reference>
<protein>
    <submittedName>
        <fullName evidence="1">Uncharacterized protein</fullName>
    </submittedName>
</protein>
<sequence length="95" mass="10448">MANKGRVYSKRKNKQYRRSRSLFGPAIFHPQAAFILGCRETTSFFANRGDSSIAAMCAFLAKPSTAAAEELLLCFKTALGKRNATKSFPVAITKL</sequence>
<accession>A0A4U5NXX9</accession>
<keyword evidence="2" id="KW-1185">Reference proteome</keyword>
<proteinExistence type="predicted"/>
<name>A0A4U5NXX9_STECR</name>
<evidence type="ECO:0000313" key="1">
    <source>
        <dbReference type="EMBL" id="TKR88154.1"/>
    </source>
</evidence>